<gene>
    <name evidence="2" type="ORF">CDAR_125591</name>
</gene>
<dbReference type="AlphaFoldDB" id="A0AAV4STH4"/>
<evidence type="ECO:0000313" key="3">
    <source>
        <dbReference type="Proteomes" id="UP001054837"/>
    </source>
</evidence>
<feature type="compositionally biased region" description="Polar residues" evidence="1">
    <location>
        <begin position="70"/>
        <end position="88"/>
    </location>
</feature>
<protein>
    <submittedName>
        <fullName evidence="2">Uncharacterized protein</fullName>
    </submittedName>
</protein>
<reference evidence="2 3" key="1">
    <citation type="submission" date="2021-06" db="EMBL/GenBank/DDBJ databases">
        <title>Caerostris darwini draft genome.</title>
        <authorList>
            <person name="Kono N."/>
            <person name="Arakawa K."/>
        </authorList>
    </citation>
    <scope>NUCLEOTIDE SEQUENCE [LARGE SCALE GENOMIC DNA]</scope>
</reference>
<comment type="caution">
    <text evidence="2">The sequence shown here is derived from an EMBL/GenBank/DDBJ whole genome shotgun (WGS) entry which is preliminary data.</text>
</comment>
<dbReference type="EMBL" id="BPLQ01008270">
    <property type="protein sequence ID" value="GIY36309.1"/>
    <property type="molecule type" value="Genomic_DNA"/>
</dbReference>
<sequence>MGQWNVRGRISKLTGTIIGVVRGSQLISPNGSDTKGNRWGKLSTFSMGPRNVRGRISTLSGTIIGVVRGSQLSSPNGSDSKGKSQLSTRFRMACL</sequence>
<dbReference type="Proteomes" id="UP001054837">
    <property type="component" value="Unassembled WGS sequence"/>
</dbReference>
<evidence type="ECO:0000256" key="1">
    <source>
        <dbReference type="SAM" id="MobiDB-lite"/>
    </source>
</evidence>
<feature type="region of interest" description="Disordered" evidence="1">
    <location>
        <begin position="70"/>
        <end position="95"/>
    </location>
</feature>
<name>A0AAV4STH4_9ARAC</name>
<organism evidence="2 3">
    <name type="scientific">Caerostris darwini</name>
    <dbReference type="NCBI Taxonomy" id="1538125"/>
    <lineage>
        <taxon>Eukaryota</taxon>
        <taxon>Metazoa</taxon>
        <taxon>Ecdysozoa</taxon>
        <taxon>Arthropoda</taxon>
        <taxon>Chelicerata</taxon>
        <taxon>Arachnida</taxon>
        <taxon>Araneae</taxon>
        <taxon>Araneomorphae</taxon>
        <taxon>Entelegynae</taxon>
        <taxon>Araneoidea</taxon>
        <taxon>Araneidae</taxon>
        <taxon>Caerostris</taxon>
    </lineage>
</organism>
<evidence type="ECO:0000313" key="2">
    <source>
        <dbReference type="EMBL" id="GIY36309.1"/>
    </source>
</evidence>
<proteinExistence type="predicted"/>
<keyword evidence="3" id="KW-1185">Reference proteome</keyword>
<accession>A0AAV4STH4</accession>